<sequence>MVSMAQIRDATQLLSTRVLQPRGTQQKQNLRKATSVMPRKLTYDSDPSLSLSIISFHQLAPPLPHLLHNRITSPNIDVPRTPPFNLSRPRLSHKNPTHWSLNIHLLPSSYPSFKINATDSTPLRSRNQTL</sequence>
<keyword evidence="2" id="KW-1185">Reference proteome</keyword>
<accession>A0AAN9KNQ2</accession>
<comment type="caution">
    <text evidence="1">The sequence shown here is derived from an EMBL/GenBank/DDBJ whole genome shotgun (WGS) entry which is preliminary data.</text>
</comment>
<gene>
    <name evidence="1" type="ORF">VNO77_30746</name>
</gene>
<protein>
    <submittedName>
        <fullName evidence="1">Uncharacterized protein</fullName>
    </submittedName>
</protein>
<proteinExistence type="predicted"/>
<evidence type="ECO:0000313" key="1">
    <source>
        <dbReference type="EMBL" id="KAK7320862.1"/>
    </source>
</evidence>
<organism evidence="1 2">
    <name type="scientific">Canavalia gladiata</name>
    <name type="common">Sword bean</name>
    <name type="synonym">Dolichos gladiatus</name>
    <dbReference type="NCBI Taxonomy" id="3824"/>
    <lineage>
        <taxon>Eukaryota</taxon>
        <taxon>Viridiplantae</taxon>
        <taxon>Streptophyta</taxon>
        <taxon>Embryophyta</taxon>
        <taxon>Tracheophyta</taxon>
        <taxon>Spermatophyta</taxon>
        <taxon>Magnoliopsida</taxon>
        <taxon>eudicotyledons</taxon>
        <taxon>Gunneridae</taxon>
        <taxon>Pentapetalae</taxon>
        <taxon>rosids</taxon>
        <taxon>fabids</taxon>
        <taxon>Fabales</taxon>
        <taxon>Fabaceae</taxon>
        <taxon>Papilionoideae</taxon>
        <taxon>50 kb inversion clade</taxon>
        <taxon>NPAAA clade</taxon>
        <taxon>indigoferoid/millettioid clade</taxon>
        <taxon>Phaseoleae</taxon>
        <taxon>Canavalia</taxon>
    </lineage>
</organism>
<dbReference type="AlphaFoldDB" id="A0AAN9KNQ2"/>
<evidence type="ECO:0000313" key="2">
    <source>
        <dbReference type="Proteomes" id="UP001367508"/>
    </source>
</evidence>
<reference evidence="1 2" key="1">
    <citation type="submission" date="2024-01" db="EMBL/GenBank/DDBJ databases">
        <title>The genomes of 5 underutilized Papilionoideae crops provide insights into root nodulation and disease resistanc.</title>
        <authorList>
            <person name="Jiang F."/>
        </authorList>
    </citation>
    <scope>NUCLEOTIDE SEQUENCE [LARGE SCALE GENOMIC DNA]</scope>
    <source>
        <strain evidence="1">LVBAO_FW01</strain>
        <tissue evidence="1">Leaves</tissue>
    </source>
</reference>
<dbReference type="EMBL" id="JAYMYQ010000007">
    <property type="protein sequence ID" value="KAK7320862.1"/>
    <property type="molecule type" value="Genomic_DNA"/>
</dbReference>
<dbReference type="Proteomes" id="UP001367508">
    <property type="component" value="Unassembled WGS sequence"/>
</dbReference>
<name>A0AAN9KNQ2_CANGL</name>